<keyword evidence="8" id="KW-0675">Receptor</keyword>
<evidence type="ECO:0000256" key="6">
    <source>
        <dbReference type="ARBA" id="ARBA00022989"/>
    </source>
</evidence>
<keyword evidence="12" id="KW-1185">Reference proteome</keyword>
<evidence type="ECO:0000256" key="10">
    <source>
        <dbReference type="SAM" id="MobiDB-lite"/>
    </source>
</evidence>
<dbReference type="SUPFAM" id="SSF52058">
    <property type="entry name" value="L domain-like"/>
    <property type="match status" value="1"/>
</dbReference>
<dbReference type="Gene3D" id="3.80.10.10">
    <property type="entry name" value="Ribonuclease Inhibitor"/>
    <property type="match status" value="1"/>
</dbReference>
<dbReference type="AlphaFoldDB" id="A0A5J9VB33"/>
<dbReference type="PANTHER" id="PTHR48054">
    <property type="entry name" value="RECEPTOR KINASE-LIKE PROTEIN XA21"/>
    <property type="match status" value="1"/>
</dbReference>
<dbReference type="FunFam" id="3.80.10.10:FF:000041">
    <property type="entry name" value="LRR receptor-like serine/threonine-protein kinase ERECTA"/>
    <property type="match status" value="1"/>
</dbReference>
<dbReference type="InterPro" id="IPR001611">
    <property type="entry name" value="Leu-rich_rpt"/>
</dbReference>
<dbReference type="OrthoDB" id="676979at2759"/>
<evidence type="ECO:0000313" key="11">
    <source>
        <dbReference type="EMBL" id="TVU33156.1"/>
    </source>
</evidence>
<dbReference type="InterPro" id="IPR052592">
    <property type="entry name" value="LRR-RLK"/>
</dbReference>
<protein>
    <recommendedName>
        <fullName evidence="13">Leucine-rich repeat-containing N-terminal plant-type domain-containing protein</fullName>
    </recommendedName>
</protein>
<dbReference type="GO" id="GO:0016020">
    <property type="term" value="C:membrane"/>
    <property type="evidence" value="ECO:0007669"/>
    <property type="project" value="UniProtKB-SubCell"/>
</dbReference>
<dbReference type="InterPro" id="IPR032675">
    <property type="entry name" value="LRR_dom_sf"/>
</dbReference>
<keyword evidence="4" id="KW-0732">Signal</keyword>
<evidence type="ECO:0000256" key="4">
    <source>
        <dbReference type="ARBA" id="ARBA00022729"/>
    </source>
</evidence>
<sequence>MRRSEDAVLRPVRATQRSRSPRAIGARSLRRRGFPPGNGDLVNLELSDNNLNGEIPKDIAKLTNLLQLELYNNSLTGELPAGFGKLTKLQYLDASMNNLTGELPQRLGSRCGPIPRDMCKQGAMFKLLIGENNFSGGIPATYAGCKTLQRFRSAGTGSPATALPNVNVIDLDGNQFTGGIGDGIGNAAALTSLLLARNGFSGPIPFSIGNAANLEIIDLSSNQISRQIPESIGRLARLNRLYLSENRIRGSVP</sequence>
<evidence type="ECO:0000256" key="5">
    <source>
        <dbReference type="ARBA" id="ARBA00022737"/>
    </source>
</evidence>
<organism evidence="11 12">
    <name type="scientific">Eragrostis curvula</name>
    <name type="common">weeping love grass</name>
    <dbReference type="NCBI Taxonomy" id="38414"/>
    <lineage>
        <taxon>Eukaryota</taxon>
        <taxon>Viridiplantae</taxon>
        <taxon>Streptophyta</taxon>
        <taxon>Embryophyta</taxon>
        <taxon>Tracheophyta</taxon>
        <taxon>Spermatophyta</taxon>
        <taxon>Magnoliopsida</taxon>
        <taxon>Liliopsida</taxon>
        <taxon>Poales</taxon>
        <taxon>Poaceae</taxon>
        <taxon>PACMAD clade</taxon>
        <taxon>Chloridoideae</taxon>
        <taxon>Eragrostideae</taxon>
        <taxon>Eragrostidinae</taxon>
        <taxon>Eragrostis</taxon>
    </lineage>
</organism>
<keyword evidence="9" id="KW-0325">Glycoprotein</keyword>
<dbReference type="Pfam" id="PF13855">
    <property type="entry name" value="LRR_8"/>
    <property type="match status" value="2"/>
</dbReference>
<dbReference type="Proteomes" id="UP000324897">
    <property type="component" value="Chromosome 1"/>
</dbReference>
<evidence type="ECO:0000313" key="12">
    <source>
        <dbReference type="Proteomes" id="UP000324897"/>
    </source>
</evidence>
<keyword evidence="2" id="KW-0433">Leucine-rich repeat</keyword>
<dbReference type="FunFam" id="3.80.10.10:FF:000413">
    <property type="entry name" value="Inactive leucine-rich repeat receptor-like protein kinase"/>
    <property type="match status" value="1"/>
</dbReference>
<proteinExistence type="predicted"/>
<comment type="caution">
    <text evidence="11">The sequence shown here is derived from an EMBL/GenBank/DDBJ whole genome shotgun (WGS) entry which is preliminary data.</text>
</comment>
<feature type="non-terminal residue" evidence="11">
    <location>
        <position position="1"/>
    </location>
</feature>
<evidence type="ECO:0000256" key="7">
    <source>
        <dbReference type="ARBA" id="ARBA00023136"/>
    </source>
</evidence>
<evidence type="ECO:0000256" key="2">
    <source>
        <dbReference type="ARBA" id="ARBA00022614"/>
    </source>
</evidence>
<accession>A0A5J9VB33</accession>
<keyword evidence="6" id="KW-1133">Transmembrane helix</keyword>
<dbReference type="EMBL" id="RWGY01000011">
    <property type="protein sequence ID" value="TVU33156.1"/>
    <property type="molecule type" value="Genomic_DNA"/>
</dbReference>
<feature type="region of interest" description="Disordered" evidence="10">
    <location>
        <begin position="1"/>
        <end position="32"/>
    </location>
</feature>
<evidence type="ECO:0000256" key="9">
    <source>
        <dbReference type="ARBA" id="ARBA00023180"/>
    </source>
</evidence>
<evidence type="ECO:0000256" key="8">
    <source>
        <dbReference type="ARBA" id="ARBA00023170"/>
    </source>
</evidence>
<evidence type="ECO:0000256" key="3">
    <source>
        <dbReference type="ARBA" id="ARBA00022692"/>
    </source>
</evidence>
<keyword evidence="3" id="KW-0812">Transmembrane</keyword>
<dbReference type="PANTHER" id="PTHR48054:SF82">
    <property type="entry name" value="LRR RECEPTOR-LIKE SERINE_THREONINE-PROTEIN KINASE FLS2"/>
    <property type="match status" value="1"/>
</dbReference>
<gene>
    <name evidence="11" type="ORF">EJB05_24942</name>
</gene>
<comment type="subcellular location">
    <subcellularLocation>
        <location evidence="1">Membrane</location>
        <topology evidence="1">Single-pass membrane protein</topology>
    </subcellularLocation>
</comment>
<keyword evidence="5" id="KW-0677">Repeat</keyword>
<name>A0A5J9VB33_9POAL</name>
<keyword evidence="7" id="KW-0472">Membrane</keyword>
<evidence type="ECO:0008006" key="13">
    <source>
        <dbReference type="Google" id="ProtNLM"/>
    </source>
</evidence>
<reference evidence="11 12" key="1">
    <citation type="journal article" date="2019" name="Sci. Rep.">
        <title>A high-quality genome of Eragrostis curvula grass provides insights into Poaceae evolution and supports new strategies to enhance forage quality.</title>
        <authorList>
            <person name="Carballo J."/>
            <person name="Santos B.A.C.M."/>
            <person name="Zappacosta D."/>
            <person name="Garbus I."/>
            <person name="Selva J.P."/>
            <person name="Gallo C.A."/>
            <person name="Diaz A."/>
            <person name="Albertini E."/>
            <person name="Caccamo M."/>
            <person name="Echenique V."/>
        </authorList>
    </citation>
    <scope>NUCLEOTIDE SEQUENCE [LARGE SCALE GENOMIC DNA]</scope>
    <source>
        <strain evidence="12">cv. Victoria</strain>
        <tissue evidence="11">Leaf</tissue>
    </source>
</reference>
<dbReference type="Gramene" id="TVU33156">
    <property type="protein sequence ID" value="TVU33156"/>
    <property type="gene ID" value="EJB05_24942"/>
</dbReference>
<evidence type="ECO:0000256" key="1">
    <source>
        <dbReference type="ARBA" id="ARBA00004167"/>
    </source>
</evidence>